<dbReference type="SUPFAM" id="SSF52172">
    <property type="entry name" value="CheY-like"/>
    <property type="match status" value="1"/>
</dbReference>
<protein>
    <recommendedName>
        <fullName evidence="3">Response regulatory domain-containing protein</fullName>
    </recommendedName>
</protein>
<comment type="caution">
    <text evidence="4">The sequence shown here is derived from an EMBL/GenBank/DDBJ whole genome shotgun (WGS) entry which is preliminary data.</text>
</comment>
<dbReference type="EMBL" id="QUAH01000001">
    <property type="protein sequence ID" value="RFT16958.1"/>
    <property type="molecule type" value="Genomic_DNA"/>
</dbReference>
<dbReference type="Proteomes" id="UP000257323">
    <property type="component" value="Unassembled WGS sequence"/>
</dbReference>
<dbReference type="PROSITE" id="PS50110">
    <property type="entry name" value="RESPONSE_REGULATORY"/>
    <property type="match status" value="1"/>
</dbReference>
<gene>
    <name evidence="4" type="ORF">OP8BY_0900</name>
</gene>
<sequence length="199" mass="22060">MAYNLIVADSSPAIRRLCQSIFSEETFRLHLAGNLDELNQLLETVNPEALIIGSSLLETTDSLMPLQARLAASNRIPVFLLAGTFEPMPRDCREWLKPDKVFLKPFYSESLAEAVREAVEKRRVPDTLPEELPDSPVKETPAAGSPVNPALLRELRHLVQQEVLEAERELEKRLRASLQASGPTEPKSGEHGGGQQSGR</sequence>
<evidence type="ECO:0000313" key="5">
    <source>
        <dbReference type="Proteomes" id="UP000257323"/>
    </source>
</evidence>
<dbReference type="AlphaFoldDB" id="A0A3E2BQG2"/>
<evidence type="ECO:0000256" key="2">
    <source>
        <dbReference type="SAM" id="MobiDB-lite"/>
    </source>
</evidence>
<feature type="region of interest" description="Disordered" evidence="2">
    <location>
        <begin position="174"/>
        <end position="199"/>
    </location>
</feature>
<dbReference type="InterPro" id="IPR011006">
    <property type="entry name" value="CheY-like_superfamily"/>
</dbReference>
<organism evidence="4 5">
    <name type="scientific">Candidatus Saccharicenans subterraneus</name>
    <dbReference type="NCBI Taxonomy" id="2508984"/>
    <lineage>
        <taxon>Bacteria</taxon>
        <taxon>Candidatus Aminicenantota</taxon>
        <taxon>Candidatus Aminicenantia</taxon>
        <taxon>Candidatus Aminicenantales</taxon>
        <taxon>Candidatus Saccharicenantaceae</taxon>
        <taxon>Candidatus Saccharicenans</taxon>
    </lineage>
</organism>
<dbReference type="Gene3D" id="3.40.50.2300">
    <property type="match status" value="1"/>
</dbReference>
<evidence type="ECO:0000256" key="1">
    <source>
        <dbReference type="PROSITE-ProRule" id="PRU00169"/>
    </source>
</evidence>
<evidence type="ECO:0000259" key="3">
    <source>
        <dbReference type="PROSITE" id="PS50110"/>
    </source>
</evidence>
<comment type="caution">
    <text evidence="1">Lacks conserved residue(s) required for the propagation of feature annotation.</text>
</comment>
<dbReference type="InterPro" id="IPR001789">
    <property type="entry name" value="Sig_transdc_resp-reg_receiver"/>
</dbReference>
<name>A0A3E2BQG2_9BACT</name>
<evidence type="ECO:0000313" key="4">
    <source>
        <dbReference type="EMBL" id="RFT16958.1"/>
    </source>
</evidence>
<feature type="domain" description="Response regulatory" evidence="3">
    <location>
        <begin position="4"/>
        <end position="119"/>
    </location>
</feature>
<proteinExistence type="predicted"/>
<feature type="region of interest" description="Disordered" evidence="2">
    <location>
        <begin position="119"/>
        <end position="144"/>
    </location>
</feature>
<accession>A0A3E2BQG2</accession>
<reference evidence="4 5" key="1">
    <citation type="submission" date="2018-08" db="EMBL/GenBank/DDBJ databases">
        <title>Genome analysis of the thermophilic bacterium of the candidate phylum Aminicenantes from deep subsurface aquifer revealed its physiology and ecological role.</title>
        <authorList>
            <person name="Kadnikov V.V."/>
            <person name="Mardanov A.V."/>
            <person name="Beletsky A.V."/>
            <person name="Karnachuk O.V."/>
            <person name="Ravin N.V."/>
        </authorList>
    </citation>
    <scope>NUCLEOTIDE SEQUENCE [LARGE SCALE GENOMIC DNA]</scope>
    <source>
        <strain evidence="4">BY38</strain>
    </source>
</reference>
<dbReference type="GO" id="GO:0000160">
    <property type="term" value="P:phosphorelay signal transduction system"/>
    <property type="evidence" value="ECO:0007669"/>
    <property type="project" value="InterPro"/>
</dbReference>